<sequence>MQQRVVLRPEQRDAFLVHALNAPCVRRIVKGAGRHRLVKAQHGVNVQQSIGDLLGNLHRSEVVDDHLLASAAWRPSCLQQLLRDTPRGAGALELAGGNRLLNERTHEVAVARSKVRHDLVRKDLPAGLLVDQVNQLLHCIDVAEPEGATVGPDQRKLARHAPACEGGRQPPPLMREPLRRLPVKHLIPVQISALVIDRTRANQEGGVIFRRFNEEFAEVRRRGGNLHVSISY</sequence>
<name>A0A6J7URJ7_9ZZZZ</name>
<organism evidence="1">
    <name type="scientific">freshwater metagenome</name>
    <dbReference type="NCBI Taxonomy" id="449393"/>
    <lineage>
        <taxon>unclassified sequences</taxon>
        <taxon>metagenomes</taxon>
        <taxon>ecological metagenomes</taxon>
    </lineage>
</organism>
<gene>
    <name evidence="1" type="ORF">UFOPK4354_01573</name>
</gene>
<reference evidence="1" key="1">
    <citation type="submission" date="2020-05" db="EMBL/GenBank/DDBJ databases">
        <authorList>
            <person name="Chiriac C."/>
            <person name="Salcher M."/>
            <person name="Ghai R."/>
            <person name="Kavagutti S V."/>
        </authorList>
    </citation>
    <scope>NUCLEOTIDE SEQUENCE</scope>
</reference>
<dbReference type="EMBL" id="CAFBQW010000211">
    <property type="protein sequence ID" value="CAB5068640.1"/>
    <property type="molecule type" value="Genomic_DNA"/>
</dbReference>
<accession>A0A6J7URJ7</accession>
<evidence type="ECO:0000313" key="1">
    <source>
        <dbReference type="EMBL" id="CAB5068640.1"/>
    </source>
</evidence>
<dbReference type="AlphaFoldDB" id="A0A6J7URJ7"/>
<protein>
    <submittedName>
        <fullName evidence="1">Unannotated protein</fullName>
    </submittedName>
</protein>
<proteinExistence type="predicted"/>